<dbReference type="PANTHER" id="PTHR11559">
    <property type="entry name" value="CARBOXYLESTERASE"/>
    <property type="match status" value="1"/>
</dbReference>
<dbReference type="Pfam" id="PF00135">
    <property type="entry name" value="COesterase"/>
    <property type="match status" value="1"/>
</dbReference>
<sequence length="348" mass="38541">MVPSRLDAVTGPVTTGRTQGEDCLHLTVTAPLEALTDGRKRPVMVFLHGGAYVFGGGDLDAYSPVGLAERDLVVINVTLFRESAGADSIFCLMIAEGTQNLFHRAIFQSAPLGVRLMDREPMIQRLSELVYKRLTSSQAPRTSEELLSLQTELTIAAKSYPSGAMAFGPSLGHAPLPLLSQVPHRIESAAKRVPILIGHTKHEGAPFAHMNDSLLPYFNLPLVGWLIERLMVWLISRKVFIWDTVKLHRQYLKAGGQSRLYKFSWYPSQSPLRSTHCLDLLFLLGTWPHWHDAPMLHGVGSRNVLERLGNKTKDLWASFAKGETKALGDFDIGGDETFGHIVFHGNNL</sequence>
<accession>X0GQR0</accession>
<dbReference type="OrthoDB" id="5094888at2759"/>
<dbReference type="EMBL" id="KK033522">
    <property type="protein sequence ID" value="EXL65942.1"/>
    <property type="molecule type" value="Genomic_DNA"/>
</dbReference>
<dbReference type="Proteomes" id="UP000030676">
    <property type="component" value="Unassembled WGS sequence"/>
</dbReference>
<dbReference type="InterPro" id="IPR029058">
    <property type="entry name" value="AB_hydrolase_fold"/>
</dbReference>
<reference evidence="2" key="1">
    <citation type="submission" date="2011-11" db="EMBL/GenBank/DDBJ databases">
        <title>The Genome Sequence of Fusarium oxysporum PHW808.</title>
        <authorList>
            <consortium name="The Broad Institute Genome Sequencing Platform"/>
            <person name="Ma L.-J."/>
            <person name="Gale L.R."/>
            <person name="Schwartz D.C."/>
            <person name="Zhou S."/>
            <person name="Corby-Kistler H."/>
            <person name="Young S.K."/>
            <person name="Zeng Q."/>
            <person name="Gargeya S."/>
            <person name="Fitzgerald M."/>
            <person name="Haas B."/>
            <person name="Abouelleil A."/>
            <person name="Alvarado L."/>
            <person name="Arachchi H.M."/>
            <person name="Berlin A."/>
            <person name="Brown A."/>
            <person name="Chapman S.B."/>
            <person name="Chen Z."/>
            <person name="Dunbar C."/>
            <person name="Freedman E."/>
            <person name="Gearin G."/>
            <person name="Goldberg J."/>
            <person name="Griggs A."/>
            <person name="Gujja S."/>
            <person name="Heiman D."/>
            <person name="Howarth C."/>
            <person name="Larson L."/>
            <person name="Lui A."/>
            <person name="MacDonald P.J.P."/>
            <person name="Montmayeur A."/>
            <person name="Murphy C."/>
            <person name="Neiman D."/>
            <person name="Pearson M."/>
            <person name="Priest M."/>
            <person name="Roberts A."/>
            <person name="Saif S."/>
            <person name="Shea T."/>
            <person name="Shenoy N."/>
            <person name="Sisk P."/>
            <person name="Stolte C."/>
            <person name="Sykes S."/>
            <person name="Wortman J."/>
            <person name="Nusbaum C."/>
            <person name="Birren B."/>
        </authorList>
    </citation>
    <scope>NUCLEOTIDE SEQUENCE [LARGE SCALE GENOMIC DNA]</scope>
    <source>
        <strain evidence="2">54008</strain>
    </source>
</reference>
<dbReference type="Gene3D" id="3.40.50.1820">
    <property type="entry name" value="alpha/beta hydrolase"/>
    <property type="match status" value="2"/>
</dbReference>
<dbReference type="AlphaFoldDB" id="X0GQR0"/>
<gene>
    <name evidence="2" type="ORF">FOPG_17856</name>
</gene>
<protein>
    <recommendedName>
        <fullName evidence="1">Carboxylesterase type B domain-containing protein</fullName>
    </recommendedName>
</protein>
<dbReference type="HOGENOM" id="CLU_006586_16_0_1"/>
<feature type="domain" description="Carboxylesterase type B" evidence="1">
    <location>
        <begin position="76"/>
        <end position="211"/>
    </location>
</feature>
<proteinExistence type="predicted"/>
<reference evidence="2" key="2">
    <citation type="submission" date="2014-03" db="EMBL/GenBank/DDBJ databases">
        <title>The Genome Annotation of Fusarium oxysporum PHW808.</title>
        <authorList>
            <consortium name="The Broad Institute Genomics Platform"/>
            <person name="Ma L.-J."/>
            <person name="Corby-Kistler H."/>
            <person name="Broz K."/>
            <person name="Gale L.R."/>
            <person name="Jonkers W."/>
            <person name="O'Donnell K."/>
            <person name="Ploetz R."/>
            <person name="Steinberg C."/>
            <person name="Schwartz D.C."/>
            <person name="VanEtten H."/>
            <person name="Zhou S."/>
            <person name="Young S.K."/>
            <person name="Zeng Q."/>
            <person name="Gargeya S."/>
            <person name="Fitzgerald M."/>
            <person name="Abouelleil A."/>
            <person name="Alvarado L."/>
            <person name="Chapman S.B."/>
            <person name="Gainer-Dewar J."/>
            <person name="Goldberg J."/>
            <person name="Griggs A."/>
            <person name="Gujja S."/>
            <person name="Hansen M."/>
            <person name="Howarth C."/>
            <person name="Imamovic A."/>
            <person name="Ireland A."/>
            <person name="Larimer J."/>
            <person name="McCowan C."/>
            <person name="Murphy C."/>
            <person name="Pearson M."/>
            <person name="Poon T.W."/>
            <person name="Priest M."/>
            <person name="Roberts A."/>
            <person name="Saif S."/>
            <person name="Shea T."/>
            <person name="Sykes S."/>
            <person name="Wortman J."/>
            <person name="Nusbaum C."/>
            <person name="Birren B."/>
        </authorList>
    </citation>
    <scope>NUCLEOTIDE SEQUENCE</scope>
    <source>
        <strain evidence="2">54008</strain>
    </source>
</reference>
<organism evidence="2">
    <name type="scientific">Fusarium oxysporum f. sp. conglutinans race 2 54008</name>
    <dbReference type="NCBI Taxonomy" id="1089457"/>
    <lineage>
        <taxon>Eukaryota</taxon>
        <taxon>Fungi</taxon>
        <taxon>Dikarya</taxon>
        <taxon>Ascomycota</taxon>
        <taxon>Pezizomycotina</taxon>
        <taxon>Sordariomycetes</taxon>
        <taxon>Hypocreomycetidae</taxon>
        <taxon>Hypocreales</taxon>
        <taxon>Nectriaceae</taxon>
        <taxon>Fusarium</taxon>
        <taxon>Fusarium oxysporum species complex</taxon>
    </lineage>
</organism>
<evidence type="ECO:0000313" key="2">
    <source>
        <dbReference type="EMBL" id="EXL65942.1"/>
    </source>
</evidence>
<evidence type="ECO:0000259" key="1">
    <source>
        <dbReference type="Pfam" id="PF00135"/>
    </source>
</evidence>
<dbReference type="InterPro" id="IPR002018">
    <property type="entry name" value="CarbesteraseB"/>
</dbReference>
<dbReference type="InterPro" id="IPR050309">
    <property type="entry name" value="Type-B_Carboxylest/Lipase"/>
</dbReference>
<dbReference type="SUPFAM" id="SSF53474">
    <property type="entry name" value="alpha/beta-Hydrolases"/>
    <property type="match status" value="1"/>
</dbReference>
<name>X0GQR0_FUSOX</name>